<protein>
    <recommendedName>
        <fullName evidence="3">HECT-type E3 ubiquitin transferase</fullName>
        <ecNumber evidence="3">2.3.2.26</ecNumber>
    </recommendedName>
</protein>
<comment type="similarity">
    <text evidence="6">Belongs to the UPL family. TOM1/PTR1 subfamily.</text>
</comment>
<evidence type="ECO:0000256" key="9">
    <source>
        <dbReference type="SAM" id="MobiDB-lite"/>
    </source>
</evidence>
<feature type="compositionally biased region" description="Acidic residues" evidence="9">
    <location>
        <begin position="2015"/>
        <end position="2091"/>
    </location>
</feature>
<dbReference type="PANTHER" id="PTHR11254">
    <property type="entry name" value="HECT DOMAIN UBIQUITIN-PROTEIN LIGASE"/>
    <property type="match status" value="1"/>
</dbReference>
<dbReference type="InterPro" id="IPR010309">
    <property type="entry name" value="E3_Ub_ligase_DUF908"/>
</dbReference>
<dbReference type="Gene3D" id="3.30.2160.10">
    <property type="entry name" value="Hect, E3 ligase catalytic domain"/>
    <property type="match status" value="1"/>
</dbReference>
<comment type="pathway">
    <text evidence="2">Protein modification; protein ubiquitination.</text>
</comment>
<dbReference type="PROSITE" id="PS50237">
    <property type="entry name" value="HECT"/>
    <property type="match status" value="1"/>
</dbReference>
<evidence type="ECO:0000256" key="3">
    <source>
        <dbReference type="ARBA" id="ARBA00012485"/>
    </source>
</evidence>
<dbReference type="Proteomes" id="UP001497600">
    <property type="component" value="Chromosome F"/>
</dbReference>
<evidence type="ECO:0000256" key="5">
    <source>
        <dbReference type="ARBA" id="ARBA00022786"/>
    </source>
</evidence>
<feature type="coiled-coil region" evidence="8">
    <location>
        <begin position="2422"/>
        <end position="2460"/>
    </location>
</feature>
<dbReference type="Gene3D" id="3.90.1750.10">
    <property type="entry name" value="Hect, E3 ligase catalytic domains"/>
    <property type="match status" value="1"/>
</dbReference>
<feature type="region of interest" description="Disordered" evidence="9">
    <location>
        <begin position="2554"/>
        <end position="2627"/>
    </location>
</feature>
<feature type="region of interest" description="Disordered" evidence="9">
    <location>
        <begin position="230"/>
        <end position="278"/>
    </location>
</feature>
<evidence type="ECO:0000259" key="10">
    <source>
        <dbReference type="PROSITE" id="PS50237"/>
    </source>
</evidence>
<dbReference type="SUPFAM" id="SSF48371">
    <property type="entry name" value="ARM repeat"/>
    <property type="match status" value="1"/>
</dbReference>
<evidence type="ECO:0000256" key="4">
    <source>
        <dbReference type="ARBA" id="ARBA00022679"/>
    </source>
</evidence>
<evidence type="ECO:0000256" key="1">
    <source>
        <dbReference type="ARBA" id="ARBA00000885"/>
    </source>
</evidence>
<evidence type="ECO:0000256" key="8">
    <source>
        <dbReference type="SAM" id="Coils"/>
    </source>
</evidence>
<dbReference type="Pfam" id="PF06025">
    <property type="entry name" value="DUF913"/>
    <property type="match status" value="1"/>
</dbReference>
<dbReference type="Pfam" id="PF06012">
    <property type="entry name" value="DUF908"/>
    <property type="match status" value="1"/>
</dbReference>
<dbReference type="EC" id="2.3.2.26" evidence="3"/>
<dbReference type="InterPro" id="IPR050409">
    <property type="entry name" value="E3_ubiq-protein_ligase"/>
</dbReference>
<name>A0ABP0EEN5_9ASCO</name>
<feature type="compositionally biased region" description="Low complexity" evidence="9">
    <location>
        <begin position="2602"/>
        <end position="2611"/>
    </location>
</feature>
<keyword evidence="12" id="KW-1185">Reference proteome</keyword>
<gene>
    <name evidence="11" type="primary">TOM1</name>
    <name evidence="11" type="ORF">CAAN4_F04544</name>
</gene>
<feature type="compositionally biased region" description="Basic and acidic residues" evidence="9">
    <location>
        <begin position="2216"/>
        <end position="2229"/>
    </location>
</feature>
<dbReference type="Gene3D" id="3.30.2410.10">
    <property type="entry name" value="Hect, E3 ligase catalytic domain"/>
    <property type="match status" value="1"/>
</dbReference>
<dbReference type="InterPro" id="IPR025527">
    <property type="entry name" value="HUWE1/Rev1_UBM"/>
</dbReference>
<feature type="compositionally biased region" description="Acidic residues" evidence="9">
    <location>
        <begin position="2230"/>
        <end position="2253"/>
    </location>
</feature>
<evidence type="ECO:0000256" key="2">
    <source>
        <dbReference type="ARBA" id="ARBA00004906"/>
    </source>
</evidence>
<feature type="compositionally biased region" description="Low complexity" evidence="9">
    <location>
        <begin position="267"/>
        <end position="277"/>
    </location>
</feature>
<dbReference type="InterPro" id="IPR035983">
    <property type="entry name" value="Hect_E3_ubiquitin_ligase"/>
</dbReference>
<dbReference type="CDD" id="cd00078">
    <property type="entry name" value="HECTc"/>
    <property type="match status" value="1"/>
</dbReference>
<comment type="catalytic activity">
    <reaction evidence="1">
        <text>S-ubiquitinyl-[E2 ubiquitin-conjugating enzyme]-L-cysteine + [acceptor protein]-L-lysine = [E2 ubiquitin-conjugating enzyme]-L-cysteine + N(6)-ubiquitinyl-[acceptor protein]-L-lysine.</text>
        <dbReference type="EC" id="2.3.2.26"/>
    </reaction>
</comment>
<organism evidence="11 12">
    <name type="scientific">[Candida] anglica</name>
    <dbReference type="NCBI Taxonomy" id="148631"/>
    <lineage>
        <taxon>Eukaryota</taxon>
        <taxon>Fungi</taxon>
        <taxon>Dikarya</taxon>
        <taxon>Ascomycota</taxon>
        <taxon>Saccharomycotina</taxon>
        <taxon>Pichiomycetes</taxon>
        <taxon>Debaryomycetaceae</taxon>
        <taxon>Kurtzmaniella</taxon>
    </lineage>
</organism>
<evidence type="ECO:0000313" key="12">
    <source>
        <dbReference type="Proteomes" id="UP001497600"/>
    </source>
</evidence>
<evidence type="ECO:0000256" key="6">
    <source>
        <dbReference type="ARBA" id="ARBA00034494"/>
    </source>
</evidence>
<feature type="compositionally biased region" description="Acidic residues" evidence="9">
    <location>
        <begin position="1976"/>
        <end position="2002"/>
    </location>
</feature>
<dbReference type="InterPro" id="IPR016024">
    <property type="entry name" value="ARM-type_fold"/>
</dbReference>
<dbReference type="SUPFAM" id="SSF56204">
    <property type="entry name" value="Hect, E3 ligase catalytic domain"/>
    <property type="match status" value="1"/>
</dbReference>
<reference evidence="11 12" key="1">
    <citation type="submission" date="2024-01" db="EMBL/GenBank/DDBJ databases">
        <authorList>
            <consortium name="Genoscope - CEA"/>
            <person name="William W."/>
        </authorList>
    </citation>
    <scope>NUCLEOTIDE SEQUENCE [LARGE SCALE GENOMIC DNA]</scope>
    <source>
        <strain evidence="11 12">29B2s-10</strain>
    </source>
</reference>
<accession>A0ABP0EEN5</accession>
<feature type="domain" description="HECT" evidence="10">
    <location>
        <begin position="3119"/>
        <end position="3455"/>
    </location>
</feature>
<feature type="compositionally biased region" description="Acidic residues" evidence="9">
    <location>
        <begin position="2115"/>
        <end position="2167"/>
    </location>
</feature>
<proteinExistence type="inferred from homology"/>
<sequence length="3455" mass="389307">MIISKKKYLEKFDLTPKFIAYIEEVSDCPVESLPEVLSRYAANSWERPRGDLNHWVTVLNRFDSLFESCIAKYHLDDEFPSLVAISSSDRRLLISCLQFTTLLLEHCTSRLIYNSAERLYCLINTVDVDLRLAALETCAAMAERFDLPPPSKYRAPKAVRMKVLKIAKMYPPLVPITFIQREVSRKDSEEEKKNSGEHFSLLDSITGKKYPGKWRSINFQYFKSEDELETEKSNKKKKKSKSSDKSETKSKSKSDNSKSKPTDSDELSSSSLSSSSSGLTTFYLSESNVKSMSLSQIYSKGSSVIPPHLWFEFALHAQIAKSFSTKSPESMDLRCKLLRMKCLSVAFIRCMCSTDFTSSHLFESQPFVFSFLVDLISPEHSTKVPHEVYLAAVKALECISLKRGIWGSDLIRCLGGNVNHGVLFQCIRHINRKVVQEDPQCFEKGYIQFFNMLGNLIETRALVPRLTSAGLLKELMSFFNVKSKFRWLTSAAVHLTDLLFYSSQESLDEFINENGFKLLIETIQYEVNFALENPDFGGGAPKDAATVYYTITFRQQNYIRNLMKLVCHLINADIGDRIRNLFDSPLLHCFNQILLHPQVFGPLILASTIDSVSYIIHNEPTAFSILNEARVFDTILDNFETLMQLSDLLMSLTEVLSAICLNKEGLQKVIDKQTIPSFFKSFYNVSIAKELVKTDMTINIGCSIDELGRHYPVLKPIILKEIQNLVKQFPSFANSQLKDGIQFYKSTEQENGSLYHAPEDKIIENEPNSSEIDNWDTSDSAYLVDNVCFFFGGLLQDSGQWGNDSINTIKYEDWAALLTLDNAPYDYLTANGLSSFIGVLKYFDDENRDYGLPVLFKMIIDQINLPLVQTFIHHDSTSHSFFDQYDGDEESGTILLKQLNVLCVMLYTLTDIYIQPGLMFNERYHQVSQLFGSDEGISLLEDFSKLLQRCALEEIFIKWNLPDQVAAQTSPVTGKTISDFPPIQIYKSEPSSTPPKQDYTSAKFKNTLQLRFFMLRFQTYVTTVFTSVARVAMFKRQDFVSFEWRRNAVKITLKLGELFAELIDLSLPSDSQNHAYQLTMTNVVLYCLSQKERGKDVVQTTLVMALLQAGYFPKLGKIVKYDFTNLIRMSKEDVDPAKKLTYVSTSEASLQRNLLSQALMIYSKIVNADCLPSLPSAKLFFFQGYDGAADSNLVPSLLVQTRLCAFRLIGQIMDPSGDVVSDDWVNEDGVRQMVANHANIPSSVAEQLVTINNHCWSARKENLSVKYTPLTVNGVIPPLSQINQLMNSGMNRTQAEHFFKHAKDLSGIKNRNWPGCPEMGISDEKWEEIANSINAGSVDDSDDMSSGDRSSNAFVSDPKMLEQLRQKNFREITARWTNFVQFFPSSVPSVATFLVGMVSKPKEVLQEVYSTILEVAADKPDRLAAVYHLFCLLVKSWEDVPVFEKFTQHMISQLESQPQNFEGVGTTSATSYDWFAYGLSVLEQFVCYKTYPSADPDSMNILNKQILDSKVFTMTDDQNQRLLAGLLQLKDISNVKTAIAVARLLVLYSREYSQAVQISSSPLTRELIQSVQRFVKENESYSMLQTTLIVLCRRCFETTEVLQMNMIAELPGYFKALYGETGLYSVLNETASLALREPNVYLDTMSKEVIMDGYDGGTIDDISMIQLSLKKKDKERDAAQAAGTSSSISEDVEMLDAGLGPSPVGTGLMHILVNELMKVSKNDWVSDPKVDEESGPATPEALASASAVFKNPHFAYACFLLQTITELLASYKQSKFEFITFSKKKVSNEHLKPRPTALNFIIHQLIPTQPLEHKKGPENDRKSAIASLAKLAVLALVSTPVLDEKNSPVATKEDPDMMYIRKFYVDILSKILRETSDSTQQPITVRYSKLMDLCELCGALISPKFRDLFGPVLNKSATKYDTYYLARSMIDKSIPQQIGGIVAELDLNFPEVNRVVKLCLRPLSFLGKIKQELQEEFEEEHQGERDEDDDVLVDEEDRDETPDLFRNSTLGMYDADSEDEDEDDEFYDDEGPLEVLMEDEVVGDEDDDDDDDEDDDDDDDDEDDEDDEDDDSDEDMDDMDEDEAIELLGEIDIDRERGAGGSRVGSRRGSMIVEDLSDDYSDEFSDDYDEEEGSGDSIYDFDDDESVSEYSDAELDGWIEAFEDGEDDQHAGVSGNRSAGGVGGVGGDDDDDAPGGDADNLHVSVSGPFFNSSGHTHRDDDVTGGHESSDDGDDADGDEADALGGSDDDESGTWDEVAGGFSDSRRRARDFANTFFDALRPAMGGAGVGPAVIGGGGVSGGQPNIASIFGGLFSGTNGTGATNGMRGRIQVGGPGGPMGGRGRVDYVTRFVDSVLGVGANKRMDNDSNSDPLSNMYIKSTKERWIDGLKMYQDSMKKEFTIRLIPGIVNRTADESFAIYQLKKEKEQALKKEQEERMKKRQEIERIRKEEEAKERELQAANEPPVTSEPVMVRIGDREVDISGTDIDPEFFEALPDDMREEVFTQHVRERRANATSSGGENTREIDPDFLDALPEQIREEILQQESMARRFSEMGGDLEGDYDDEDDDEEDGDDDEDDDDEAIEDDEEDDLAVRSMEGIDMSAATAGTTLAARRRSSTHRRSSVSLKKKPKKTFFTPLVEKSGVAALIRLLFIPQPMNQRDTIHHALEYLCHSKQSRAEVMGLLISILQDGLANQKAMERSFCQITVRARRQETSSSQQSKKELATQFPLGGTPSVIGCQIIEAVHHLLMQNVHMRYYLLTEHENVVKKKDVATKESKYPINHLLSLLNNQLVRDEQPFMDVLAMVLQIATRPLNLLNKSRAADSDAKSRPPLTPPEIPEKNLRQLIKILISNDCPKATFRTTISAMQNLSVLDGAQKVFSVELSDQATSLGKTLIGELTTLTREISSDKTYDTEASSFAKFSASSSDQAKLLRILTALDYMFEKKEQQEDHVTDEIEELTGLYKKLALGTLWDALSELLRVLDEKQEVTNIATALLPLIEALMVVCKHSKVKEIQIKDVLKYESKRIDFAKEPIESLFFSFTDEHKKILNSMVRTNPNLMSGPFGMLVRNPRVLEFDNKKNYFDRMLHVSKNEQQKLSVSVSRDQVFLDSYRALFFKPQEEFRNSKLEITFKGEAGVDAGGVTREWYQVLSRQMFNPDYALFTPVASDETTFHPNRTSFVNPEHLSFFKFIGRIIGKAIFDGSFLDCHFSRAVYKRILSRPVSLKDMETLDLEYFKSLMWMLENDITDVITEDFSVETDDYGEHKVIELIPNGANIPVTEENKQEYVKQVVEYRLQTSVTEQMDNFLMGFHEIIPKDLVAIFDEQELELLISGLPDIDVNDWKNNSTYMNYSPSSPQIQWFWRAVKSFDTEERAKLLQFATGTSKVPLNGFKELSGANGTCKFSIHRDYGATDRLPSSHTCFNQIDLPAYETYDELRGSLLLALTEGHEGFGLA</sequence>
<dbReference type="PANTHER" id="PTHR11254:SF67">
    <property type="entry name" value="E3 UBIQUITIN-PROTEIN LIGASE HUWE1"/>
    <property type="match status" value="1"/>
</dbReference>
<evidence type="ECO:0000313" key="11">
    <source>
        <dbReference type="EMBL" id="CAK7911902.1"/>
    </source>
</evidence>
<feature type="compositionally biased region" description="Acidic residues" evidence="9">
    <location>
        <begin position="2556"/>
        <end position="2590"/>
    </location>
</feature>
<feature type="compositionally biased region" description="Basic residues" evidence="9">
    <location>
        <begin position="2612"/>
        <end position="2627"/>
    </location>
</feature>
<dbReference type="InterPro" id="IPR010314">
    <property type="entry name" value="E3_Ub_ligase_DUF913"/>
</dbReference>
<keyword evidence="5 7" id="KW-0833">Ubl conjugation pathway</keyword>
<feature type="region of interest" description="Disordered" evidence="9">
    <location>
        <begin position="1976"/>
        <end position="2261"/>
    </location>
</feature>
<keyword evidence="8" id="KW-0175">Coiled coil</keyword>
<dbReference type="EMBL" id="OZ004258">
    <property type="protein sequence ID" value="CAK7911902.1"/>
    <property type="molecule type" value="Genomic_DNA"/>
</dbReference>
<evidence type="ECO:0000256" key="7">
    <source>
        <dbReference type="PROSITE-ProRule" id="PRU00104"/>
    </source>
</evidence>
<keyword evidence="4" id="KW-0808">Transferase</keyword>
<feature type="active site" description="Glycyl thioester intermediate" evidence="7">
    <location>
        <position position="3422"/>
    </location>
</feature>
<dbReference type="Pfam" id="PF00632">
    <property type="entry name" value="HECT"/>
    <property type="match status" value="1"/>
</dbReference>
<dbReference type="InterPro" id="IPR000569">
    <property type="entry name" value="HECT_dom"/>
</dbReference>
<dbReference type="SMART" id="SM00119">
    <property type="entry name" value="HECTc"/>
    <property type="match status" value="1"/>
</dbReference>
<dbReference type="Pfam" id="PF14377">
    <property type="entry name" value="UBM"/>
    <property type="match status" value="2"/>
</dbReference>
<feature type="compositionally biased region" description="Basic and acidic residues" evidence="9">
    <location>
        <begin position="241"/>
        <end position="263"/>
    </location>
</feature>